<dbReference type="AlphaFoldDB" id="A0A9Q2XLY3"/>
<dbReference type="Proteomes" id="UP001106592">
    <property type="component" value="Unassembled WGS sequence"/>
</dbReference>
<sequence length="131" mass="15026">MKNKSTIFEHLTSSRNMLLNGRPNVHVEPCLKLALSALSEVELPYIRAILETCLAEVLLQIERTDFRSAGLILNLIHNLPHDQASEERWDIDYFLGSELCGFLEHFNEINSSRKITLCVMKNIGVQHTDRH</sequence>
<comment type="caution">
    <text evidence="1">The sequence shown here is derived from an EMBL/GenBank/DDBJ whole genome shotgun (WGS) entry which is preliminary data.</text>
</comment>
<proteinExistence type="predicted"/>
<protein>
    <submittedName>
        <fullName evidence="1">Uncharacterized protein</fullName>
    </submittedName>
</protein>
<dbReference type="EMBL" id="JAHTBI010000054">
    <property type="protein sequence ID" value="MBV6288536.1"/>
    <property type="molecule type" value="Genomic_DNA"/>
</dbReference>
<name>A0A9Q2XLY3_9PSED</name>
<gene>
    <name evidence="1" type="ORF">KUO17_16120</name>
</gene>
<organism evidence="1 2">
    <name type="scientific">Pseudomonas aegrilactucae</name>
    <dbReference type="NCBI Taxonomy" id="2854028"/>
    <lineage>
        <taxon>Bacteria</taxon>
        <taxon>Pseudomonadati</taxon>
        <taxon>Pseudomonadota</taxon>
        <taxon>Gammaproteobacteria</taxon>
        <taxon>Pseudomonadales</taxon>
        <taxon>Pseudomonadaceae</taxon>
        <taxon>Pseudomonas</taxon>
    </lineage>
</organism>
<reference evidence="1" key="1">
    <citation type="journal article" date="2022" name="Int. J. Syst. Evol. Microbiol.">
        <title>Pseudomonas aegrilactucae sp. nov. and Pseudomonas morbosilactucae sp. nov., pathogens causing bacterial rot of lettuce in Japan.</title>
        <authorList>
            <person name="Sawada H."/>
            <person name="Fujikawa T."/>
            <person name="Satou M."/>
        </authorList>
    </citation>
    <scope>NUCLEOTIDE SEQUENCE</scope>
    <source>
        <strain evidence="1">MAFF 301350</strain>
    </source>
</reference>
<evidence type="ECO:0000313" key="2">
    <source>
        <dbReference type="Proteomes" id="UP001106592"/>
    </source>
</evidence>
<keyword evidence="2" id="KW-1185">Reference proteome</keyword>
<evidence type="ECO:0000313" key="1">
    <source>
        <dbReference type="EMBL" id="MBV6288536.1"/>
    </source>
</evidence>
<reference evidence="1" key="2">
    <citation type="journal article" date="2023" name="Plant Pathol.">
        <title>Dismantling and reorganizing Pseudomonas marginalis sensu#lato.</title>
        <authorList>
            <person name="Sawada H."/>
            <person name="Fujikawa T."/>
            <person name="Satou M."/>
        </authorList>
    </citation>
    <scope>NUCLEOTIDE SEQUENCE</scope>
    <source>
        <strain evidence="1">MAFF 301350</strain>
    </source>
</reference>
<accession>A0A9Q2XLY3</accession>